<dbReference type="Proteomes" id="UP000642094">
    <property type="component" value="Unassembled WGS sequence"/>
</dbReference>
<name>A0ABR7ZWV9_9CYAN</name>
<dbReference type="InterPro" id="IPR036390">
    <property type="entry name" value="WH_DNA-bd_sf"/>
</dbReference>
<dbReference type="Gene3D" id="1.10.10.10">
    <property type="entry name" value="Winged helix-like DNA-binding domain superfamily/Winged helix DNA-binding domain"/>
    <property type="match status" value="1"/>
</dbReference>
<organism evidence="6 7">
    <name type="scientific">Pseudanabaena mucicola FACHB-723</name>
    <dbReference type="NCBI Taxonomy" id="2692860"/>
    <lineage>
        <taxon>Bacteria</taxon>
        <taxon>Bacillati</taxon>
        <taxon>Cyanobacteriota</taxon>
        <taxon>Cyanophyceae</taxon>
        <taxon>Pseudanabaenales</taxon>
        <taxon>Pseudanabaenaceae</taxon>
        <taxon>Pseudanabaena</taxon>
    </lineage>
</organism>
<dbReference type="Gene3D" id="2.60.120.10">
    <property type="entry name" value="Jelly Rolls"/>
    <property type="match status" value="1"/>
</dbReference>
<dbReference type="RefSeq" id="WP_190403302.1">
    <property type="nucleotide sequence ID" value="NZ_JACJQB010000016.1"/>
</dbReference>
<dbReference type="InterPro" id="IPR050397">
    <property type="entry name" value="Env_Response_Regulators"/>
</dbReference>
<evidence type="ECO:0000313" key="7">
    <source>
        <dbReference type="Proteomes" id="UP000642094"/>
    </source>
</evidence>
<evidence type="ECO:0000259" key="5">
    <source>
        <dbReference type="PROSITE" id="PS51063"/>
    </source>
</evidence>
<evidence type="ECO:0000256" key="3">
    <source>
        <dbReference type="ARBA" id="ARBA00023163"/>
    </source>
</evidence>
<evidence type="ECO:0000256" key="2">
    <source>
        <dbReference type="ARBA" id="ARBA00023125"/>
    </source>
</evidence>
<dbReference type="SMART" id="SM00100">
    <property type="entry name" value="cNMP"/>
    <property type="match status" value="1"/>
</dbReference>
<dbReference type="InterPro" id="IPR014710">
    <property type="entry name" value="RmlC-like_jellyroll"/>
</dbReference>
<dbReference type="InterPro" id="IPR018490">
    <property type="entry name" value="cNMP-bd_dom_sf"/>
</dbReference>
<dbReference type="PANTHER" id="PTHR24567">
    <property type="entry name" value="CRP FAMILY TRANSCRIPTIONAL REGULATORY PROTEIN"/>
    <property type="match status" value="1"/>
</dbReference>
<dbReference type="SUPFAM" id="SSF51206">
    <property type="entry name" value="cAMP-binding domain-like"/>
    <property type="match status" value="1"/>
</dbReference>
<feature type="domain" description="HTH crp-type" evidence="5">
    <location>
        <begin position="150"/>
        <end position="219"/>
    </location>
</feature>
<dbReference type="EMBL" id="JACJQB010000016">
    <property type="protein sequence ID" value="MBD2188451.1"/>
    <property type="molecule type" value="Genomic_DNA"/>
</dbReference>
<evidence type="ECO:0000256" key="1">
    <source>
        <dbReference type="ARBA" id="ARBA00023015"/>
    </source>
</evidence>
<keyword evidence="2" id="KW-0238">DNA-binding</keyword>
<dbReference type="SUPFAM" id="SSF46785">
    <property type="entry name" value="Winged helix' DNA-binding domain"/>
    <property type="match status" value="1"/>
</dbReference>
<dbReference type="InterPro" id="IPR012318">
    <property type="entry name" value="HTH_CRP"/>
</dbReference>
<accession>A0ABR7ZWV9</accession>
<dbReference type="InterPro" id="IPR036388">
    <property type="entry name" value="WH-like_DNA-bd_sf"/>
</dbReference>
<dbReference type="PROSITE" id="PS51063">
    <property type="entry name" value="HTH_CRP_2"/>
    <property type="match status" value="1"/>
</dbReference>
<dbReference type="Pfam" id="PF00027">
    <property type="entry name" value="cNMP_binding"/>
    <property type="match status" value="1"/>
</dbReference>
<protein>
    <submittedName>
        <fullName evidence="6">Crp/Fnr family transcriptional regulator</fullName>
    </submittedName>
</protein>
<sequence>MLNSVDLSNWLQKVLIFQGLSAEQLIPLAQIAHLQTFEKADYIFHQGSEATGFFIIQTGRVKVFKTAFNGKERILHLLKKFDYFAEVPAFDGKTFPASAIALEYTELIFFPRLAFLDLLHQYPAIAINMLTSLANHSRKLAQMVEDLSFKEVPQRLAAYLLDLSDRVNSDHIIQLDVTKTQLAASLGTIPATLSRAFSRLSDEGLITIKGSQVELLDRERLQDISN</sequence>
<proteinExistence type="predicted"/>
<dbReference type="PROSITE" id="PS50042">
    <property type="entry name" value="CNMP_BINDING_3"/>
    <property type="match status" value="1"/>
</dbReference>
<dbReference type="SMART" id="SM00419">
    <property type="entry name" value="HTH_CRP"/>
    <property type="match status" value="1"/>
</dbReference>
<dbReference type="InterPro" id="IPR000595">
    <property type="entry name" value="cNMP-bd_dom"/>
</dbReference>
<dbReference type="PANTHER" id="PTHR24567:SF74">
    <property type="entry name" value="HTH-TYPE TRANSCRIPTIONAL REGULATOR ARCR"/>
    <property type="match status" value="1"/>
</dbReference>
<keyword evidence="1" id="KW-0805">Transcription regulation</keyword>
<evidence type="ECO:0000313" key="6">
    <source>
        <dbReference type="EMBL" id="MBD2188451.1"/>
    </source>
</evidence>
<evidence type="ECO:0000259" key="4">
    <source>
        <dbReference type="PROSITE" id="PS50042"/>
    </source>
</evidence>
<comment type="caution">
    <text evidence="6">The sequence shown here is derived from an EMBL/GenBank/DDBJ whole genome shotgun (WGS) entry which is preliminary data.</text>
</comment>
<dbReference type="Pfam" id="PF13545">
    <property type="entry name" value="HTH_Crp_2"/>
    <property type="match status" value="1"/>
</dbReference>
<keyword evidence="3" id="KW-0804">Transcription</keyword>
<keyword evidence="7" id="KW-1185">Reference proteome</keyword>
<gene>
    <name evidence="6" type="ORF">H6F41_09865</name>
</gene>
<feature type="domain" description="Cyclic nucleotide-binding" evidence="4">
    <location>
        <begin position="16"/>
        <end position="136"/>
    </location>
</feature>
<reference evidence="6 7" key="1">
    <citation type="journal article" date="2020" name="ISME J.">
        <title>Comparative genomics reveals insights into cyanobacterial evolution and habitat adaptation.</title>
        <authorList>
            <person name="Chen M.Y."/>
            <person name="Teng W.K."/>
            <person name="Zhao L."/>
            <person name="Hu C.X."/>
            <person name="Zhou Y.K."/>
            <person name="Han B.P."/>
            <person name="Song L.R."/>
            <person name="Shu W.S."/>
        </authorList>
    </citation>
    <scope>NUCLEOTIDE SEQUENCE [LARGE SCALE GENOMIC DNA]</scope>
    <source>
        <strain evidence="6 7">FACHB-723</strain>
    </source>
</reference>
<dbReference type="CDD" id="cd00038">
    <property type="entry name" value="CAP_ED"/>
    <property type="match status" value="1"/>
</dbReference>